<dbReference type="EnsemblMetazoa" id="AMIN014149-RA">
    <property type="protein sequence ID" value="AMIN014149-PA"/>
    <property type="gene ID" value="AMIN014149"/>
</dbReference>
<proteinExistence type="predicted"/>
<reference evidence="1" key="2">
    <citation type="submission" date="2020-05" db="UniProtKB">
        <authorList>
            <consortium name="EnsemblMetazoa"/>
        </authorList>
    </citation>
    <scope>IDENTIFICATION</scope>
    <source>
        <strain evidence="1">MINIMUS1</strain>
    </source>
</reference>
<organism evidence="1 2">
    <name type="scientific">Anopheles minimus</name>
    <dbReference type="NCBI Taxonomy" id="112268"/>
    <lineage>
        <taxon>Eukaryota</taxon>
        <taxon>Metazoa</taxon>
        <taxon>Ecdysozoa</taxon>
        <taxon>Arthropoda</taxon>
        <taxon>Hexapoda</taxon>
        <taxon>Insecta</taxon>
        <taxon>Pterygota</taxon>
        <taxon>Neoptera</taxon>
        <taxon>Endopterygota</taxon>
        <taxon>Diptera</taxon>
        <taxon>Nematocera</taxon>
        <taxon>Culicoidea</taxon>
        <taxon>Culicidae</taxon>
        <taxon>Anophelinae</taxon>
        <taxon>Anopheles</taxon>
    </lineage>
</organism>
<keyword evidence="2" id="KW-1185">Reference proteome</keyword>
<sequence length="32" mass="3688">MSVQSCHLSCRRTVKCARRTASDEKVKYRCQG</sequence>
<dbReference type="AlphaFoldDB" id="A0A182WN49"/>
<dbReference type="Proteomes" id="UP000075920">
    <property type="component" value="Unassembled WGS sequence"/>
</dbReference>
<accession>A0A182WN49</accession>
<evidence type="ECO:0000313" key="1">
    <source>
        <dbReference type="EnsemblMetazoa" id="AMIN014149-PA"/>
    </source>
</evidence>
<evidence type="ECO:0000313" key="2">
    <source>
        <dbReference type="Proteomes" id="UP000075920"/>
    </source>
</evidence>
<name>A0A182WN49_9DIPT</name>
<protein>
    <submittedName>
        <fullName evidence="1">Uncharacterized protein</fullName>
    </submittedName>
</protein>
<dbReference type="VEuPathDB" id="VectorBase:AMIN014149"/>
<reference evidence="2" key="1">
    <citation type="submission" date="2013-03" db="EMBL/GenBank/DDBJ databases">
        <title>The Genome Sequence of Anopheles minimus MINIMUS1.</title>
        <authorList>
            <consortium name="The Broad Institute Genomics Platform"/>
            <person name="Neafsey D.E."/>
            <person name="Walton C."/>
            <person name="Walker B."/>
            <person name="Young S.K."/>
            <person name="Zeng Q."/>
            <person name="Gargeya S."/>
            <person name="Fitzgerald M."/>
            <person name="Haas B."/>
            <person name="Abouelleil A."/>
            <person name="Allen A.W."/>
            <person name="Alvarado L."/>
            <person name="Arachchi H.M."/>
            <person name="Berlin A.M."/>
            <person name="Chapman S.B."/>
            <person name="Gainer-Dewar J."/>
            <person name="Goldberg J."/>
            <person name="Griggs A."/>
            <person name="Gujja S."/>
            <person name="Hansen M."/>
            <person name="Howarth C."/>
            <person name="Imamovic A."/>
            <person name="Ireland A."/>
            <person name="Larimer J."/>
            <person name="McCowan C."/>
            <person name="Murphy C."/>
            <person name="Pearson M."/>
            <person name="Poon T.W."/>
            <person name="Priest M."/>
            <person name="Roberts A."/>
            <person name="Saif S."/>
            <person name="Shea T."/>
            <person name="Sisk P."/>
            <person name="Sykes S."/>
            <person name="Wortman J."/>
            <person name="Nusbaum C."/>
            <person name="Birren B."/>
        </authorList>
    </citation>
    <scope>NUCLEOTIDE SEQUENCE [LARGE SCALE GENOMIC DNA]</scope>
    <source>
        <strain evidence="2">MINIMUS1</strain>
    </source>
</reference>